<dbReference type="SUPFAM" id="SSF55347">
    <property type="entry name" value="Glyceraldehyde-3-phosphate dehydrogenase-like, C-terminal domain"/>
    <property type="match status" value="1"/>
</dbReference>
<dbReference type="Proteomes" id="UP000598775">
    <property type="component" value="Unassembled WGS sequence"/>
</dbReference>
<accession>A0A917B6V6</accession>
<dbReference type="Gene3D" id="3.40.50.720">
    <property type="entry name" value="NAD(P)-binding Rossmann-like Domain"/>
    <property type="match status" value="1"/>
</dbReference>
<dbReference type="Pfam" id="PF01408">
    <property type="entry name" value="GFO_IDH_MocA"/>
    <property type="match status" value="1"/>
</dbReference>
<dbReference type="InterPro" id="IPR036291">
    <property type="entry name" value="NAD(P)-bd_dom_sf"/>
</dbReference>
<keyword evidence="2" id="KW-0560">Oxidoreductase</keyword>
<protein>
    <submittedName>
        <fullName evidence="6">Oxidoreductase</fullName>
    </submittedName>
</protein>
<organism evidence="6 7">
    <name type="scientific">Subtercola lobariae</name>
    <dbReference type="NCBI Taxonomy" id="1588641"/>
    <lineage>
        <taxon>Bacteria</taxon>
        <taxon>Bacillati</taxon>
        <taxon>Actinomycetota</taxon>
        <taxon>Actinomycetes</taxon>
        <taxon>Micrococcales</taxon>
        <taxon>Microbacteriaceae</taxon>
        <taxon>Subtercola</taxon>
    </lineage>
</organism>
<evidence type="ECO:0000313" key="7">
    <source>
        <dbReference type="Proteomes" id="UP000598775"/>
    </source>
</evidence>
<evidence type="ECO:0000313" key="6">
    <source>
        <dbReference type="EMBL" id="GGF24966.1"/>
    </source>
</evidence>
<keyword evidence="7" id="KW-1185">Reference proteome</keyword>
<dbReference type="InterPro" id="IPR055170">
    <property type="entry name" value="GFO_IDH_MocA-like_dom"/>
</dbReference>
<dbReference type="PANTHER" id="PTHR43708">
    <property type="entry name" value="CONSERVED EXPRESSED OXIDOREDUCTASE (EUROFUNG)"/>
    <property type="match status" value="1"/>
</dbReference>
<evidence type="ECO:0000256" key="1">
    <source>
        <dbReference type="ARBA" id="ARBA00010928"/>
    </source>
</evidence>
<dbReference type="InterPro" id="IPR051317">
    <property type="entry name" value="Gfo/Idh/MocA_oxidoreduct"/>
</dbReference>
<name>A0A917B6V6_9MICO</name>
<dbReference type="SUPFAM" id="SSF51735">
    <property type="entry name" value="NAD(P)-binding Rossmann-fold domains"/>
    <property type="match status" value="1"/>
</dbReference>
<reference evidence="6 7" key="1">
    <citation type="journal article" date="2014" name="Int. J. Syst. Evol. Microbiol.">
        <title>Complete genome sequence of Corynebacterium casei LMG S-19264T (=DSM 44701T), isolated from a smear-ripened cheese.</title>
        <authorList>
            <consortium name="US DOE Joint Genome Institute (JGI-PGF)"/>
            <person name="Walter F."/>
            <person name="Albersmeier A."/>
            <person name="Kalinowski J."/>
            <person name="Ruckert C."/>
        </authorList>
    </citation>
    <scope>NUCLEOTIDE SEQUENCE [LARGE SCALE GENOMIC DNA]</scope>
    <source>
        <strain evidence="6 7">CGMCC 1.12976</strain>
    </source>
</reference>
<comment type="caution">
    <text evidence="6">The sequence shown here is derived from an EMBL/GenBank/DDBJ whole genome shotgun (WGS) entry which is preliminary data.</text>
</comment>
<dbReference type="Pfam" id="PF22725">
    <property type="entry name" value="GFO_IDH_MocA_C3"/>
    <property type="match status" value="1"/>
</dbReference>
<sequence length="352" mass="37435">MTSTASSTSVFTAPIRTGVIGFGLAGSVFHAPFVAADSRFALDAIVTGNAERQAAAQAAYPDARIIASTAEFFERADDLDLVVLGSPPATHYPLALAAINAGLSVVVDKPFAATVDQATELIERSEELGVALTVFQNRRWDGDFLTLRTLLDEGALGDVYRFESRFEWWKPQGGRDWKKSASVADGGGILFDLGSHLIDQALQLFGPVDQVYSEVSTRLAGAGAEDDAFVALQHVSGVSSHLSMNSLAAQRGARFHVLGQAGAYTKWGLDGQEDALRSGAKPSDANFGVEPESTWGVLGVDGSLDKRPTERGDYAGFYRILGDALTTGSALPVDPRSSLETLSIIEQIHQKS</sequence>
<feature type="domain" description="Gfo/Idh/MocA-like oxidoreductase N-terminal" evidence="4">
    <location>
        <begin position="15"/>
        <end position="134"/>
    </location>
</feature>
<dbReference type="Gene3D" id="3.30.360.10">
    <property type="entry name" value="Dihydrodipicolinate Reductase, domain 2"/>
    <property type="match status" value="1"/>
</dbReference>
<feature type="domain" description="GFO/IDH/MocA-like oxidoreductase" evidence="5">
    <location>
        <begin position="144"/>
        <end position="264"/>
    </location>
</feature>
<dbReference type="GO" id="GO:0000166">
    <property type="term" value="F:nucleotide binding"/>
    <property type="evidence" value="ECO:0007669"/>
    <property type="project" value="InterPro"/>
</dbReference>
<evidence type="ECO:0000259" key="5">
    <source>
        <dbReference type="Pfam" id="PF22725"/>
    </source>
</evidence>
<dbReference type="PANTHER" id="PTHR43708:SF5">
    <property type="entry name" value="CONSERVED EXPRESSED OXIDOREDUCTASE (EUROFUNG)-RELATED"/>
    <property type="match status" value="1"/>
</dbReference>
<evidence type="ECO:0000259" key="4">
    <source>
        <dbReference type="Pfam" id="PF01408"/>
    </source>
</evidence>
<evidence type="ECO:0000256" key="2">
    <source>
        <dbReference type="ARBA" id="ARBA00023002"/>
    </source>
</evidence>
<gene>
    <name evidence="6" type="ORF">GCM10011399_18080</name>
</gene>
<keyword evidence="3" id="KW-0520">NAD</keyword>
<comment type="similarity">
    <text evidence="1">Belongs to the Gfo/Idh/MocA family.</text>
</comment>
<proteinExistence type="inferred from homology"/>
<dbReference type="InterPro" id="IPR000683">
    <property type="entry name" value="Gfo/Idh/MocA-like_OxRdtase_N"/>
</dbReference>
<dbReference type="EMBL" id="BMGP01000003">
    <property type="protein sequence ID" value="GGF24966.1"/>
    <property type="molecule type" value="Genomic_DNA"/>
</dbReference>
<dbReference type="AlphaFoldDB" id="A0A917B6V6"/>
<evidence type="ECO:0000256" key="3">
    <source>
        <dbReference type="ARBA" id="ARBA00023027"/>
    </source>
</evidence>
<dbReference type="GO" id="GO:0016491">
    <property type="term" value="F:oxidoreductase activity"/>
    <property type="evidence" value="ECO:0007669"/>
    <property type="project" value="UniProtKB-KW"/>
</dbReference>
<dbReference type="RefSeq" id="WP_188677117.1">
    <property type="nucleotide sequence ID" value="NZ_BMGP01000003.1"/>
</dbReference>